<name>A0A8H4PM01_9HYPO</name>
<proteinExistence type="predicted"/>
<dbReference type="Proteomes" id="UP000554235">
    <property type="component" value="Unassembled WGS sequence"/>
</dbReference>
<protein>
    <submittedName>
        <fullName evidence="1">Uncharacterized protein</fullName>
    </submittedName>
</protein>
<dbReference type="OrthoDB" id="5101650at2759"/>
<accession>A0A8H4PM01</accession>
<dbReference type="EMBL" id="JAADYS010000175">
    <property type="protein sequence ID" value="KAF4471710.1"/>
    <property type="molecule type" value="Genomic_DNA"/>
</dbReference>
<evidence type="ECO:0000313" key="2">
    <source>
        <dbReference type="Proteomes" id="UP000554235"/>
    </source>
</evidence>
<dbReference type="AlphaFoldDB" id="A0A8H4PM01"/>
<gene>
    <name evidence="1" type="ORF">FALBO_1379</name>
</gene>
<sequence>MNKIIHTESGKSDADIQNDVLGIFKKFPQGEEDWAYGPPQTDEEVISLFCKLTLTNQYPPEARRLMDCPEILTELARAIDTSSQLDVMTLADACEVAVRQGDLRAADIRHFMLLRLPDTSLDGIRWGTQRFIRMMDEVHLHGAAGLRTFELAIRRANALTRLASFTNRHMGMIQGECEKIYRPQRSLDSTCLRIPNIVHALFAGRYSRDAIESAHRTPAPLADRMTRQSDSFHVFITWDKNAEEDRRTASREVIGLAPTLQRHGLSDSGLPDPFPMLLDNIKAKRSLIACVAESRGWRIVDFDRWNAEVFRLEHQTVLPVPHGHLGVFVLLQDGGMISLAGYGSDREIQWNPDQVLCCVEECVHPKRQRDRPFCLSVHIAIEKN</sequence>
<comment type="caution">
    <text evidence="1">The sequence shown here is derived from an EMBL/GenBank/DDBJ whole genome shotgun (WGS) entry which is preliminary data.</text>
</comment>
<organism evidence="1 2">
    <name type="scientific">Fusarium albosuccineum</name>
    <dbReference type="NCBI Taxonomy" id="1237068"/>
    <lineage>
        <taxon>Eukaryota</taxon>
        <taxon>Fungi</taxon>
        <taxon>Dikarya</taxon>
        <taxon>Ascomycota</taxon>
        <taxon>Pezizomycotina</taxon>
        <taxon>Sordariomycetes</taxon>
        <taxon>Hypocreomycetidae</taxon>
        <taxon>Hypocreales</taxon>
        <taxon>Nectriaceae</taxon>
        <taxon>Fusarium</taxon>
        <taxon>Fusarium decemcellulare species complex</taxon>
    </lineage>
</organism>
<keyword evidence="2" id="KW-1185">Reference proteome</keyword>
<evidence type="ECO:0000313" key="1">
    <source>
        <dbReference type="EMBL" id="KAF4471710.1"/>
    </source>
</evidence>
<reference evidence="1 2" key="1">
    <citation type="submission" date="2020-01" db="EMBL/GenBank/DDBJ databases">
        <title>Identification and distribution of gene clusters putatively required for synthesis of sphingolipid metabolism inhibitors in phylogenetically diverse species of the filamentous fungus Fusarium.</title>
        <authorList>
            <person name="Kim H.-S."/>
            <person name="Busman M."/>
            <person name="Brown D.W."/>
            <person name="Divon H."/>
            <person name="Uhlig S."/>
            <person name="Proctor R.H."/>
        </authorList>
    </citation>
    <scope>NUCLEOTIDE SEQUENCE [LARGE SCALE GENOMIC DNA]</scope>
    <source>
        <strain evidence="1 2">NRRL 20459</strain>
    </source>
</reference>